<accession>A0A177TFN5</accession>
<comment type="caution">
    <text evidence="1">The sequence shown here is derived from an EMBL/GenBank/DDBJ whole genome shotgun (WGS) entry which is preliminary data.</text>
</comment>
<evidence type="ECO:0000313" key="2">
    <source>
        <dbReference type="Proteomes" id="UP000077521"/>
    </source>
</evidence>
<proteinExistence type="predicted"/>
<name>A0A177TFN5_9BASI</name>
<keyword evidence="2" id="KW-1185">Reference proteome</keyword>
<reference evidence="1" key="2">
    <citation type="journal article" date="2019" name="IMA Fungus">
        <title>Genome sequencing and comparison of five Tilletia species to identify candidate genes for the detection of regulated species infecting wheat.</title>
        <authorList>
            <person name="Nguyen H.D.T."/>
            <person name="Sultana T."/>
            <person name="Kesanakurti P."/>
            <person name="Hambleton S."/>
        </authorList>
    </citation>
    <scope>NUCLEOTIDE SEQUENCE</scope>
    <source>
        <strain evidence="1">DAOMC 236416</strain>
    </source>
</reference>
<sequence length="174" mass="18428">MFGCLGCTSNSYSASSAFSATPSFHRDQRDTRSSTACSQRGRYPYMRATPAASSLRPTFSRPSHPCCGWAFSFSGSHTSFAKTVLLCIRVGVGFSSFKFATAGGAIFSSDHFGTHLSTAVGIVTSSSSLVVAAKFLHHSRASIAAFVLPRLGAGRLSFTSIFTSPKRDATAKCK</sequence>
<gene>
    <name evidence="1" type="ORF">A4X13_0g6243</name>
</gene>
<evidence type="ECO:0000313" key="1">
    <source>
        <dbReference type="EMBL" id="KAE8244810.1"/>
    </source>
</evidence>
<reference evidence="1" key="1">
    <citation type="submission" date="2016-04" db="EMBL/GenBank/DDBJ databases">
        <authorList>
            <person name="Nguyen H.D."/>
            <person name="Samba Siva P."/>
            <person name="Cullis J."/>
            <person name="Levesque C.A."/>
            <person name="Hambleton S."/>
        </authorList>
    </citation>
    <scope>NUCLEOTIDE SEQUENCE</scope>
    <source>
        <strain evidence="1">DAOMC 236416</strain>
    </source>
</reference>
<protein>
    <submittedName>
        <fullName evidence="1">Uncharacterized protein</fullName>
    </submittedName>
</protein>
<organism evidence="1 2">
    <name type="scientific">Tilletia indica</name>
    <dbReference type="NCBI Taxonomy" id="43049"/>
    <lineage>
        <taxon>Eukaryota</taxon>
        <taxon>Fungi</taxon>
        <taxon>Dikarya</taxon>
        <taxon>Basidiomycota</taxon>
        <taxon>Ustilaginomycotina</taxon>
        <taxon>Exobasidiomycetes</taxon>
        <taxon>Tilletiales</taxon>
        <taxon>Tilletiaceae</taxon>
        <taxon>Tilletia</taxon>
    </lineage>
</organism>
<dbReference type="AlphaFoldDB" id="A0A177TFN5"/>
<dbReference type="Proteomes" id="UP000077521">
    <property type="component" value="Unassembled WGS sequence"/>
</dbReference>
<dbReference type="EMBL" id="LWDF02000569">
    <property type="protein sequence ID" value="KAE8244810.1"/>
    <property type="molecule type" value="Genomic_DNA"/>
</dbReference>